<reference evidence="1 2" key="1">
    <citation type="submission" date="2024-02" db="EMBL/GenBank/DDBJ databases">
        <authorList>
            <consortium name="ELIXIR-Norway"/>
            <consortium name="Elixir Norway"/>
        </authorList>
    </citation>
    <scope>NUCLEOTIDE SEQUENCE [LARGE SCALE GENOMIC DNA]</scope>
</reference>
<name>A0ABP0WQ89_9BRYO</name>
<dbReference type="PANTHER" id="PTHR44329:SF260">
    <property type="entry name" value="PROTEIN KINASE DOMAIN-CONTAINING PROTEIN"/>
    <property type="match status" value="1"/>
</dbReference>
<organism evidence="1 2">
    <name type="scientific">Sphagnum jensenii</name>
    <dbReference type="NCBI Taxonomy" id="128206"/>
    <lineage>
        <taxon>Eukaryota</taxon>
        <taxon>Viridiplantae</taxon>
        <taxon>Streptophyta</taxon>
        <taxon>Embryophyta</taxon>
        <taxon>Bryophyta</taxon>
        <taxon>Sphagnophytina</taxon>
        <taxon>Sphagnopsida</taxon>
        <taxon>Sphagnales</taxon>
        <taxon>Sphagnaceae</taxon>
        <taxon>Sphagnum</taxon>
    </lineage>
</organism>
<dbReference type="PROSITE" id="PS50011">
    <property type="entry name" value="PROTEIN_KINASE_DOM"/>
    <property type="match status" value="1"/>
</dbReference>
<dbReference type="SUPFAM" id="SSF56112">
    <property type="entry name" value="Protein kinase-like (PK-like)"/>
    <property type="match status" value="1"/>
</dbReference>
<dbReference type="InterPro" id="IPR000719">
    <property type="entry name" value="Prot_kinase_dom"/>
</dbReference>
<dbReference type="Proteomes" id="UP001497444">
    <property type="component" value="Chromosome 2"/>
</dbReference>
<evidence type="ECO:0000313" key="1">
    <source>
        <dbReference type="EMBL" id="CAK9269016.1"/>
    </source>
</evidence>
<dbReference type="Gene3D" id="1.10.510.10">
    <property type="entry name" value="Transferase(Phosphotransferase) domain 1"/>
    <property type="match status" value="1"/>
</dbReference>
<sequence>MPQNYLHLARDVVDALGRAENNQPLQFNEIQCQLLKQKLQETVTSLLSRVDKDSLPPEKQALFQQRCGGAALMELYRIVKHAEAIIQGCSTQDWLKAAIKLANSFEAFVDIFFKLDWSTAVVGIVFSNALRSELFQHAGEYIDGFGEAECAFKMEEIRSVLQQPASQDRDSLKRRLTEMQEDTGARNNQEIVAYLLKLVTTDPANMEQTTVDLLPTIERENLRHLRSLGRGGFGEVAEVEWLGQKVAQKIFPGVDSRTFRLEAKNLAGLRHPNIVQIFGVCTGSRQCSIVMEMMHGDLRAAIAALDRGKSTSYHREQSLELPVALDIMLQIAEAMQYLHRKKITHRDLKSANMLINPAKIPEIGEAGYVDVKVADFGTSKMLNATCTFSPQTMTGTTGWMAPEVSFKPEEDSRTMKYYPLKSDVYSYAMTCYEILSGLTPFEGIPRATLAEKVRSGFRPSLPKSLPISLSSLIECCWDGDVRRRPSFSTICAELRRVKGNYLITGKYTCN</sequence>
<accession>A0ABP0WQ89</accession>
<dbReference type="EMBL" id="OZ020097">
    <property type="protein sequence ID" value="CAK9269016.1"/>
    <property type="molecule type" value="Genomic_DNA"/>
</dbReference>
<protein>
    <submittedName>
        <fullName evidence="1">Uncharacterized protein</fullName>
    </submittedName>
</protein>
<evidence type="ECO:0000313" key="2">
    <source>
        <dbReference type="Proteomes" id="UP001497444"/>
    </source>
</evidence>
<proteinExistence type="predicted"/>
<dbReference type="PANTHER" id="PTHR44329">
    <property type="entry name" value="SERINE/THREONINE-PROTEIN KINASE TNNI3K-RELATED"/>
    <property type="match status" value="1"/>
</dbReference>
<dbReference type="InterPro" id="IPR011009">
    <property type="entry name" value="Kinase-like_dom_sf"/>
</dbReference>
<dbReference type="InterPro" id="IPR008271">
    <property type="entry name" value="Ser/Thr_kinase_AS"/>
</dbReference>
<dbReference type="InterPro" id="IPR051681">
    <property type="entry name" value="Ser/Thr_Kinases-Pseudokinases"/>
</dbReference>
<gene>
    <name evidence="1" type="ORF">CSSPJE1EN1_LOCUS14494</name>
</gene>
<dbReference type="Pfam" id="PF07714">
    <property type="entry name" value="PK_Tyr_Ser-Thr"/>
    <property type="match status" value="1"/>
</dbReference>
<dbReference type="PROSITE" id="PS00108">
    <property type="entry name" value="PROTEIN_KINASE_ST"/>
    <property type="match status" value="1"/>
</dbReference>
<dbReference type="SMART" id="SM00220">
    <property type="entry name" value="S_TKc"/>
    <property type="match status" value="1"/>
</dbReference>
<dbReference type="InterPro" id="IPR001245">
    <property type="entry name" value="Ser-Thr/Tyr_kinase_cat_dom"/>
</dbReference>
<keyword evidence="2" id="KW-1185">Reference proteome</keyword>